<dbReference type="AlphaFoldDB" id="A0A821RWJ1"/>
<organism evidence="5 6">
    <name type="scientific">Pieris macdunnoughi</name>
    <dbReference type="NCBI Taxonomy" id="345717"/>
    <lineage>
        <taxon>Eukaryota</taxon>
        <taxon>Metazoa</taxon>
        <taxon>Ecdysozoa</taxon>
        <taxon>Arthropoda</taxon>
        <taxon>Hexapoda</taxon>
        <taxon>Insecta</taxon>
        <taxon>Pterygota</taxon>
        <taxon>Neoptera</taxon>
        <taxon>Endopterygota</taxon>
        <taxon>Lepidoptera</taxon>
        <taxon>Glossata</taxon>
        <taxon>Ditrysia</taxon>
        <taxon>Papilionoidea</taxon>
        <taxon>Pieridae</taxon>
        <taxon>Pierinae</taxon>
        <taxon>Pieris</taxon>
    </lineage>
</organism>
<dbReference type="PANTHER" id="PTHR46858">
    <property type="entry name" value="OS05G0521000 PROTEIN"/>
    <property type="match status" value="1"/>
</dbReference>
<evidence type="ECO:0000313" key="6">
    <source>
        <dbReference type="Proteomes" id="UP000663880"/>
    </source>
</evidence>
<dbReference type="GO" id="GO:0061630">
    <property type="term" value="F:ubiquitin protein ligase activity"/>
    <property type="evidence" value="ECO:0007669"/>
    <property type="project" value="TreeGrafter"/>
</dbReference>
<accession>A0A821RWJ1</accession>
<dbReference type="EMBL" id="CAJOBZ010000015">
    <property type="protein sequence ID" value="CAF4849372.1"/>
    <property type="molecule type" value="Genomic_DNA"/>
</dbReference>
<feature type="region of interest" description="Disordered" evidence="4">
    <location>
        <begin position="115"/>
        <end position="151"/>
    </location>
</feature>
<evidence type="ECO:0000313" key="5">
    <source>
        <dbReference type="EMBL" id="CAF4849372.1"/>
    </source>
</evidence>
<evidence type="ECO:0000256" key="4">
    <source>
        <dbReference type="SAM" id="MobiDB-lite"/>
    </source>
</evidence>
<name>A0A821RWJ1_9NEOP</name>
<feature type="compositionally biased region" description="Basic residues" evidence="4">
    <location>
        <begin position="115"/>
        <end position="124"/>
    </location>
</feature>
<dbReference type="InterPro" id="IPR013083">
    <property type="entry name" value="Znf_RING/FYVE/PHD"/>
</dbReference>
<sequence length="305" mass="34237">MLFVDFVRDTSDTDFVSEVEYEPITDTEDDGLNSRNSSCQSDDDIIMTKVLEVSVGDDGELQLADSEQTVTDDNDSEIDLHDYWLCVQCKSENNNPRYRYCEQCFKVRRDFFPPRPKRKNRRKNRLETDILRPQSSNSDINAENVPESQTKSVTLSQVDLTNVPEPFPCSSQDSGFESVINSQDLSQDVKIDNLNAILDSTDFGSIVDEDDVKPLNKTTSDPEVKIESMNAPQNRHSSTNMAIASSDINDMCITCCSAPKSGVFVHGRIAHICCCFKCAVKVWNNAKRCPVCNCKVSNVLRAVVM</sequence>
<dbReference type="CDD" id="cd16646">
    <property type="entry name" value="mRING-HC-C2H2C4_MDM2-like"/>
    <property type="match status" value="1"/>
</dbReference>
<dbReference type="GO" id="GO:0043066">
    <property type="term" value="P:negative regulation of apoptotic process"/>
    <property type="evidence" value="ECO:0007669"/>
    <property type="project" value="TreeGrafter"/>
</dbReference>
<evidence type="ECO:0000256" key="2">
    <source>
        <dbReference type="ARBA" id="ARBA00022771"/>
    </source>
</evidence>
<evidence type="ECO:0000256" key="1">
    <source>
        <dbReference type="ARBA" id="ARBA00022723"/>
    </source>
</evidence>
<keyword evidence="3" id="KW-0862">Zinc</keyword>
<comment type="caution">
    <text evidence="5">The sequence shown here is derived from an EMBL/GenBank/DDBJ whole genome shotgun (WGS) entry which is preliminary data.</text>
</comment>
<gene>
    <name evidence="5" type="ORF">PMACD_LOCUS6918</name>
</gene>
<reference evidence="5" key="1">
    <citation type="submission" date="2021-02" db="EMBL/GenBank/DDBJ databases">
        <authorList>
            <person name="Steward A R."/>
        </authorList>
    </citation>
    <scope>NUCLEOTIDE SEQUENCE</scope>
</reference>
<keyword evidence="1" id="KW-0479">Metal-binding</keyword>
<dbReference type="GO" id="GO:0016567">
    <property type="term" value="P:protein ubiquitination"/>
    <property type="evidence" value="ECO:0007669"/>
    <property type="project" value="TreeGrafter"/>
</dbReference>
<protein>
    <submittedName>
        <fullName evidence="5">Uncharacterized protein</fullName>
    </submittedName>
</protein>
<dbReference type="Gene3D" id="3.30.40.10">
    <property type="entry name" value="Zinc/RING finger domain, C3HC4 (zinc finger)"/>
    <property type="match status" value="1"/>
</dbReference>
<keyword evidence="2" id="KW-0863">Zinc-finger</keyword>
<dbReference type="GO" id="GO:0010468">
    <property type="term" value="P:regulation of gene expression"/>
    <property type="evidence" value="ECO:0007669"/>
    <property type="project" value="TreeGrafter"/>
</dbReference>
<feature type="compositionally biased region" description="Polar residues" evidence="4">
    <location>
        <begin position="133"/>
        <end position="151"/>
    </location>
</feature>
<dbReference type="Proteomes" id="UP000663880">
    <property type="component" value="Unassembled WGS sequence"/>
</dbReference>
<dbReference type="PANTHER" id="PTHR46858:SF5">
    <property type="entry name" value="E3 UBIQUITIN-PROTEIN LIGASE APD1-RELATED"/>
    <property type="match status" value="1"/>
</dbReference>
<proteinExistence type="predicted"/>
<dbReference type="GO" id="GO:0008270">
    <property type="term" value="F:zinc ion binding"/>
    <property type="evidence" value="ECO:0007669"/>
    <property type="project" value="UniProtKB-KW"/>
</dbReference>
<evidence type="ECO:0000256" key="3">
    <source>
        <dbReference type="ARBA" id="ARBA00022833"/>
    </source>
</evidence>
<dbReference type="SUPFAM" id="SSF90209">
    <property type="entry name" value="Ran binding protein zinc finger-like"/>
    <property type="match status" value="1"/>
</dbReference>
<dbReference type="OrthoDB" id="24526at2759"/>
<dbReference type="InterPro" id="IPR036443">
    <property type="entry name" value="Znf_RanBP2_sf"/>
</dbReference>
<dbReference type="Gene3D" id="2.30.30.380">
    <property type="entry name" value="Zn-finger domain of Sec23/24"/>
    <property type="match status" value="1"/>
</dbReference>
<keyword evidence="6" id="KW-1185">Reference proteome</keyword>